<evidence type="ECO:0000259" key="1">
    <source>
        <dbReference type="Pfam" id="PF00651"/>
    </source>
</evidence>
<dbReference type="Proteomes" id="UP001432027">
    <property type="component" value="Unassembled WGS sequence"/>
</dbReference>
<name>A0AAV5TSC7_9BILA</name>
<dbReference type="PANTHER" id="PTHR22744">
    <property type="entry name" value="HELIX LOOP HELIX PROTEIN 21-RELATED"/>
    <property type="match status" value="1"/>
</dbReference>
<dbReference type="EMBL" id="BTSX01000004">
    <property type="protein sequence ID" value="GMS97133.1"/>
    <property type="molecule type" value="Genomic_DNA"/>
</dbReference>
<feature type="non-terminal residue" evidence="2">
    <location>
        <position position="1"/>
    </location>
</feature>
<keyword evidence="3" id="KW-1185">Reference proteome</keyword>
<evidence type="ECO:0000313" key="2">
    <source>
        <dbReference type="EMBL" id="GMS97133.1"/>
    </source>
</evidence>
<dbReference type="InterPro" id="IPR011333">
    <property type="entry name" value="SKP1/BTB/POZ_sf"/>
</dbReference>
<dbReference type="SUPFAM" id="SSF54695">
    <property type="entry name" value="POZ domain"/>
    <property type="match status" value="1"/>
</dbReference>
<evidence type="ECO:0000313" key="3">
    <source>
        <dbReference type="Proteomes" id="UP001432027"/>
    </source>
</evidence>
<dbReference type="AlphaFoldDB" id="A0AAV5TSC7"/>
<proteinExistence type="predicted"/>
<reference evidence="2" key="1">
    <citation type="submission" date="2023-10" db="EMBL/GenBank/DDBJ databases">
        <title>Genome assembly of Pristionchus species.</title>
        <authorList>
            <person name="Yoshida K."/>
            <person name="Sommer R.J."/>
        </authorList>
    </citation>
    <scope>NUCLEOTIDE SEQUENCE</scope>
    <source>
        <strain evidence="2">RS0144</strain>
    </source>
</reference>
<organism evidence="2 3">
    <name type="scientific">Pristionchus entomophagus</name>
    <dbReference type="NCBI Taxonomy" id="358040"/>
    <lineage>
        <taxon>Eukaryota</taxon>
        <taxon>Metazoa</taxon>
        <taxon>Ecdysozoa</taxon>
        <taxon>Nematoda</taxon>
        <taxon>Chromadorea</taxon>
        <taxon>Rhabditida</taxon>
        <taxon>Rhabditina</taxon>
        <taxon>Diplogasteromorpha</taxon>
        <taxon>Diplogasteroidea</taxon>
        <taxon>Neodiplogasteridae</taxon>
        <taxon>Pristionchus</taxon>
    </lineage>
</organism>
<gene>
    <name evidence="2" type="ORF">PENTCL1PPCAC_19308</name>
</gene>
<dbReference type="InterPro" id="IPR000210">
    <property type="entry name" value="BTB/POZ_dom"/>
</dbReference>
<feature type="domain" description="BTB" evidence="1">
    <location>
        <begin position="2"/>
        <end position="45"/>
    </location>
</feature>
<accession>A0AAV5TSC7</accession>
<sequence length="125" mass="14576">EFIELLNVIYPPSKEISDANVDYLLKLSDRFDIDWLVYKCEQHLFSSSKLDIADKLSLSTIYRLDVLQDYCIDHLKTIKDVQNQQNSAHYKDFPDTIISLLSHKMMIISVMPPPKRNAQWAETTV</sequence>
<protein>
    <recommendedName>
        <fullName evidence="1">BTB domain-containing protein</fullName>
    </recommendedName>
</protein>
<comment type="caution">
    <text evidence="2">The sequence shown here is derived from an EMBL/GenBank/DDBJ whole genome shotgun (WGS) entry which is preliminary data.</text>
</comment>
<dbReference type="Gene3D" id="3.30.710.10">
    <property type="entry name" value="Potassium Channel Kv1.1, Chain A"/>
    <property type="match status" value="1"/>
</dbReference>
<dbReference type="PANTHER" id="PTHR22744:SF14">
    <property type="entry name" value="BTB DOMAIN-CONTAINING PROTEIN-RELATED"/>
    <property type="match status" value="1"/>
</dbReference>
<dbReference type="Pfam" id="PF00651">
    <property type="entry name" value="BTB"/>
    <property type="match status" value="1"/>
</dbReference>